<protein>
    <recommendedName>
        <fullName evidence="5">DUF4148 domain-containing protein</fullName>
    </recommendedName>
</protein>
<proteinExistence type="predicted"/>
<feature type="region of interest" description="Disordered" evidence="1">
    <location>
        <begin position="30"/>
        <end position="91"/>
    </location>
</feature>
<feature type="compositionally biased region" description="Polar residues" evidence="1">
    <location>
        <begin position="42"/>
        <end position="64"/>
    </location>
</feature>
<sequence>MKSKLLAALLVAVSAAVAAPAFASGYGPAPFYRPGDGAPASQRGQSAQTLAVERNQSAGETQSAYGGVSDQSTQSGSRQVASSSGSIYAHH</sequence>
<keyword evidence="4" id="KW-1185">Reference proteome</keyword>
<reference evidence="3 4" key="1">
    <citation type="submission" date="2014-03" db="EMBL/GenBank/DDBJ databases">
        <title>Draft Genome Sequences of Four Burkholderia Strains.</title>
        <authorList>
            <person name="Liu X.Y."/>
            <person name="Li C.X."/>
            <person name="Xu J.H."/>
        </authorList>
    </citation>
    <scope>NUCLEOTIDE SEQUENCE [LARGE SCALE GENOMIC DNA]</scope>
    <source>
        <strain evidence="3 4">DSM 50014</strain>
    </source>
</reference>
<name>A0A069PME5_9BURK</name>
<evidence type="ECO:0008006" key="5">
    <source>
        <dbReference type="Google" id="ProtNLM"/>
    </source>
</evidence>
<feature type="compositionally biased region" description="Low complexity" evidence="1">
    <location>
        <begin position="72"/>
        <end position="91"/>
    </location>
</feature>
<feature type="signal peptide" evidence="2">
    <location>
        <begin position="1"/>
        <end position="23"/>
    </location>
</feature>
<evidence type="ECO:0000256" key="1">
    <source>
        <dbReference type="SAM" id="MobiDB-lite"/>
    </source>
</evidence>
<dbReference type="AlphaFoldDB" id="A0A069PME5"/>
<gene>
    <name evidence="3" type="ORF">BG61_39755</name>
</gene>
<comment type="caution">
    <text evidence="3">The sequence shown here is derived from an EMBL/GenBank/DDBJ whole genome shotgun (WGS) entry which is preliminary data.</text>
</comment>
<dbReference type="RefSeq" id="WP_035932061.1">
    <property type="nucleotide sequence ID" value="NZ_CADFFX010000056.1"/>
</dbReference>
<evidence type="ECO:0000313" key="3">
    <source>
        <dbReference type="EMBL" id="KDR38471.1"/>
    </source>
</evidence>
<evidence type="ECO:0000256" key="2">
    <source>
        <dbReference type="SAM" id="SignalP"/>
    </source>
</evidence>
<dbReference type="EMBL" id="JFHC01000088">
    <property type="protein sequence ID" value="KDR38471.1"/>
    <property type="molecule type" value="Genomic_DNA"/>
</dbReference>
<feature type="chain" id="PRO_5007372217" description="DUF4148 domain-containing protein" evidence="2">
    <location>
        <begin position="24"/>
        <end position="91"/>
    </location>
</feature>
<evidence type="ECO:0000313" key="4">
    <source>
        <dbReference type="Proteomes" id="UP000027466"/>
    </source>
</evidence>
<dbReference type="STRING" id="60547.GCA_000751215_03025"/>
<keyword evidence="2" id="KW-0732">Signal</keyword>
<dbReference type="Proteomes" id="UP000027466">
    <property type="component" value="Unassembled WGS sequence"/>
</dbReference>
<organism evidence="3 4">
    <name type="scientific">Caballeronia glathei</name>
    <dbReference type="NCBI Taxonomy" id="60547"/>
    <lineage>
        <taxon>Bacteria</taxon>
        <taxon>Pseudomonadati</taxon>
        <taxon>Pseudomonadota</taxon>
        <taxon>Betaproteobacteria</taxon>
        <taxon>Burkholderiales</taxon>
        <taxon>Burkholderiaceae</taxon>
        <taxon>Caballeronia</taxon>
    </lineage>
</organism>
<accession>A0A069PME5</accession>